<dbReference type="FunFam" id="3.40.47.10:FF:000015">
    <property type="entry name" value="3-oxoacyl-[acyl-carrier-protein] synthase, mitochondrial"/>
    <property type="match status" value="1"/>
</dbReference>
<comment type="similarity">
    <text evidence="2 9 11">Belongs to the thiolase-like superfamily. Beta-ketoacyl-ACP synthases family.</text>
</comment>
<dbReference type="Pfam" id="PF00109">
    <property type="entry name" value="ketoacyl-synt"/>
    <property type="match status" value="1"/>
</dbReference>
<evidence type="ECO:0000256" key="11">
    <source>
        <dbReference type="RuleBase" id="RU003694"/>
    </source>
</evidence>
<evidence type="ECO:0000256" key="4">
    <source>
        <dbReference type="ARBA" id="ARBA00022679"/>
    </source>
</evidence>
<gene>
    <name evidence="13" type="ORF">VHEMI05341</name>
</gene>
<dbReference type="InterPro" id="IPR014031">
    <property type="entry name" value="Ketoacyl_synth_C"/>
</dbReference>
<dbReference type="AlphaFoldDB" id="A0A0A1TGE1"/>
<evidence type="ECO:0000256" key="5">
    <source>
        <dbReference type="ARBA" id="ARBA00022832"/>
    </source>
</evidence>
<dbReference type="NCBIfam" id="TIGR03150">
    <property type="entry name" value="fabF"/>
    <property type="match status" value="1"/>
</dbReference>
<evidence type="ECO:0000256" key="10">
    <source>
        <dbReference type="PIRSR" id="PIRSR000447-1"/>
    </source>
</evidence>
<dbReference type="GO" id="GO:0005739">
    <property type="term" value="C:mitochondrion"/>
    <property type="evidence" value="ECO:0007669"/>
    <property type="project" value="TreeGrafter"/>
</dbReference>
<keyword evidence="8" id="KW-0012">Acyltransferase</keyword>
<dbReference type="SUPFAM" id="SSF53901">
    <property type="entry name" value="Thiolase-like"/>
    <property type="match status" value="1"/>
</dbReference>
<evidence type="ECO:0000256" key="6">
    <source>
        <dbReference type="ARBA" id="ARBA00023098"/>
    </source>
</evidence>
<proteinExistence type="inferred from homology"/>
<dbReference type="Gene3D" id="3.40.47.10">
    <property type="match status" value="2"/>
</dbReference>
<evidence type="ECO:0000256" key="7">
    <source>
        <dbReference type="ARBA" id="ARBA00023160"/>
    </source>
</evidence>
<protein>
    <recommendedName>
        <fullName evidence="9">3-oxoacyl-[acyl-carrier-protein] synthase</fullName>
    </recommendedName>
</protein>
<dbReference type="InterPro" id="IPR020841">
    <property type="entry name" value="PKS_Beta-ketoAc_synthase_dom"/>
</dbReference>
<feature type="active site" description="For beta-ketoacyl synthase activity" evidence="10">
    <location>
        <position position="173"/>
    </location>
</feature>
<name>A0A0A1TGE1_9HYPO</name>
<evidence type="ECO:0000256" key="2">
    <source>
        <dbReference type="ARBA" id="ARBA00008467"/>
    </source>
</evidence>
<evidence type="ECO:0000259" key="12">
    <source>
        <dbReference type="PROSITE" id="PS52004"/>
    </source>
</evidence>
<dbReference type="InterPro" id="IPR014030">
    <property type="entry name" value="Ketoacyl_synth_N"/>
</dbReference>
<sequence length="428" mass="44935">MRRVVVTGLGAITPLGVGVERTWARLIAGESGLRSVVGLEPKDRWDELTSTVAGIVPKEHEPNGWRAADWASPPDQRRQSLFAQYAVAASDMALKDAGWGPTKIEDLDATGVCIGSGIGNLDEVYNTSIEHHTGGYKKVSPLFVPKLLINLAAGHVAMKYGFHGPNHAATTACTTGAHSIGDASRFIAFGDADVMVAGGSESCIHPLTFAGFGRARSLSTAFNDEPEASCRPFDALRNGFVVAEGAAVCILEELEHAKARGAKIYAEVKGYGCSGDAHHMTAPREDGQGAFLSMTRALKNANVKPAQVDYINAHATGTQVGDAAEAAAIRRLMLGPEGVDSEAQVTVSSTKGAIGHLLGAAGAIEALFAILAIHNNVVPPTRNLESANVGPAFNFIPKTSQEKDVRVALTNSFGFGGTNSSLVFSQYE</sequence>
<dbReference type="FunFam" id="3.40.47.10:FF:000024">
    <property type="entry name" value="3-oxoacyl-[acyl-carrier-protein] synthase, mitochondrial"/>
    <property type="match status" value="1"/>
</dbReference>
<keyword evidence="3 9" id="KW-0444">Lipid biosynthesis</keyword>
<dbReference type="EMBL" id="CDHN01000002">
    <property type="protein sequence ID" value="CEJ89500.1"/>
    <property type="molecule type" value="Genomic_DNA"/>
</dbReference>
<keyword evidence="4 9" id="KW-0808">Transferase</keyword>
<dbReference type="OrthoDB" id="5334845at2759"/>
<evidence type="ECO:0000256" key="8">
    <source>
        <dbReference type="ARBA" id="ARBA00023315"/>
    </source>
</evidence>
<reference evidence="13 14" key="1">
    <citation type="journal article" date="2015" name="Genome Announc.">
        <title>Draft Genome Sequence and Gene Annotation of the Entomopathogenic Fungus Verticillium hemipterigenum.</title>
        <authorList>
            <person name="Horn F."/>
            <person name="Habel A."/>
            <person name="Scharf D.H."/>
            <person name="Dworschak J."/>
            <person name="Brakhage A.A."/>
            <person name="Guthke R."/>
            <person name="Hertweck C."/>
            <person name="Linde J."/>
        </authorList>
    </citation>
    <scope>NUCLEOTIDE SEQUENCE [LARGE SCALE GENOMIC DNA]</scope>
</reference>
<dbReference type="STRING" id="1531966.A0A0A1TGE1"/>
<comment type="pathway">
    <text evidence="1">Lipid metabolism; fatty acid biosynthesis.</text>
</comment>
<keyword evidence="5" id="KW-0276">Fatty acid metabolism</keyword>
<dbReference type="HOGENOM" id="CLU_000022_69_2_1"/>
<dbReference type="PIRSF" id="PIRSF000447">
    <property type="entry name" value="KAS_II"/>
    <property type="match status" value="1"/>
</dbReference>
<dbReference type="PROSITE" id="PS00606">
    <property type="entry name" value="KS3_1"/>
    <property type="match status" value="1"/>
</dbReference>
<accession>A0A0A1TGE1</accession>
<keyword evidence="14" id="KW-1185">Reference proteome</keyword>
<organism evidence="13 14">
    <name type="scientific">[Torrubiella] hemipterigena</name>
    <dbReference type="NCBI Taxonomy" id="1531966"/>
    <lineage>
        <taxon>Eukaryota</taxon>
        <taxon>Fungi</taxon>
        <taxon>Dikarya</taxon>
        <taxon>Ascomycota</taxon>
        <taxon>Pezizomycotina</taxon>
        <taxon>Sordariomycetes</taxon>
        <taxon>Hypocreomycetidae</taxon>
        <taxon>Hypocreales</taxon>
        <taxon>Clavicipitaceae</taxon>
        <taxon>Clavicipitaceae incertae sedis</taxon>
        <taxon>'Torrubiella' clade</taxon>
    </lineage>
</organism>
<dbReference type="CDD" id="cd00834">
    <property type="entry name" value="KAS_I_II"/>
    <property type="match status" value="1"/>
</dbReference>
<dbReference type="Proteomes" id="UP000039046">
    <property type="component" value="Unassembled WGS sequence"/>
</dbReference>
<dbReference type="GO" id="GO:0004315">
    <property type="term" value="F:3-oxoacyl-[acyl-carrier-protein] synthase activity"/>
    <property type="evidence" value="ECO:0007669"/>
    <property type="project" value="InterPro"/>
</dbReference>
<dbReference type="NCBIfam" id="NF005589">
    <property type="entry name" value="PRK07314.1"/>
    <property type="match status" value="1"/>
</dbReference>
<dbReference type="PROSITE" id="PS52004">
    <property type="entry name" value="KS3_2"/>
    <property type="match status" value="1"/>
</dbReference>
<keyword evidence="6" id="KW-0443">Lipid metabolism</keyword>
<dbReference type="SMART" id="SM00825">
    <property type="entry name" value="PKS_KS"/>
    <property type="match status" value="1"/>
</dbReference>
<evidence type="ECO:0000256" key="3">
    <source>
        <dbReference type="ARBA" id="ARBA00022516"/>
    </source>
</evidence>
<keyword evidence="7 9" id="KW-0275">Fatty acid biosynthesis</keyword>
<dbReference type="InterPro" id="IPR000794">
    <property type="entry name" value="Beta-ketoacyl_synthase"/>
</dbReference>
<evidence type="ECO:0000313" key="13">
    <source>
        <dbReference type="EMBL" id="CEJ89500.1"/>
    </source>
</evidence>
<dbReference type="InterPro" id="IPR016039">
    <property type="entry name" value="Thiolase-like"/>
</dbReference>
<dbReference type="InterPro" id="IPR018201">
    <property type="entry name" value="Ketoacyl_synth_AS"/>
</dbReference>
<dbReference type="GO" id="GO:0006633">
    <property type="term" value="P:fatty acid biosynthetic process"/>
    <property type="evidence" value="ECO:0007669"/>
    <property type="project" value="UniProtKB-KW"/>
</dbReference>
<evidence type="ECO:0000256" key="9">
    <source>
        <dbReference type="PIRNR" id="PIRNR000447"/>
    </source>
</evidence>
<dbReference type="PANTHER" id="PTHR11712:SF336">
    <property type="entry name" value="3-OXOACYL-[ACYL-CARRIER-PROTEIN] SYNTHASE, MITOCHONDRIAL"/>
    <property type="match status" value="1"/>
</dbReference>
<dbReference type="InterPro" id="IPR017568">
    <property type="entry name" value="3-oxoacyl-ACP_synth-2"/>
</dbReference>
<feature type="domain" description="Ketosynthase family 3 (KS3)" evidence="12">
    <location>
        <begin position="1"/>
        <end position="426"/>
    </location>
</feature>
<evidence type="ECO:0000256" key="1">
    <source>
        <dbReference type="ARBA" id="ARBA00005194"/>
    </source>
</evidence>
<evidence type="ECO:0000313" key="14">
    <source>
        <dbReference type="Proteomes" id="UP000039046"/>
    </source>
</evidence>
<dbReference type="Pfam" id="PF02801">
    <property type="entry name" value="Ketoacyl-synt_C"/>
    <property type="match status" value="1"/>
</dbReference>
<dbReference type="PANTHER" id="PTHR11712">
    <property type="entry name" value="POLYKETIDE SYNTHASE-RELATED"/>
    <property type="match status" value="1"/>
</dbReference>